<evidence type="ECO:0000256" key="4">
    <source>
        <dbReference type="ARBA" id="ARBA00022825"/>
    </source>
</evidence>
<dbReference type="SUPFAM" id="SSF50494">
    <property type="entry name" value="Trypsin-like serine proteases"/>
    <property type="match status" value="1"/>
</dbReference>
<reference evidence="9" key="2">
    <citation type="submission" date="2025-08" db="UniProtKB">
        <authorList>
            <consortium name="Ensembl"/>
        </authorList>
    </citation>
    <scope>IDENTIFICATION</scope>
</reference>
<dbReference type="GeneTree" id="ENSGT00940000163009"/>
<evidence type="ECO:0000256" key="5">
    <source>
        <dbReference type="ARBA" id="ARBA00023157"/>
    </source>
</evidence>
<dbReference type="SMART" id="SM00020">
    <property type="entry name" value="Tryp_SPc"/>
    <property type="match status" value="1"/>
</dbReference>
<dbReference type="PROSITE" id="PS00134">
    <property type="entry name" value="TRYPSIN_HIS"/>
    <property type="match status" value="1"/>
</dbReference>
<keyword evidence="10" id="KW-1185">Reference proteome</keyword>
<organism evidence="9 10">
    <name type="scientific">Oreochromis niloticus</name>
    <name type="common">Nile tilapia</name>
    <name type="synonym">Tilapia nilotica</name>
    <dbReference type="NCBI Taxonomy" id="8128"/>
    <lineage>
        <taxon>Eukaryota</taxon>
        <taxon>Metazoa</taxon>
        <taxon>Chordata</taxon>
        <taxon>Craniata</taxon>
        <taxon>Vertebrata</taxon>
        <taxon>Euteleostomi</taxon>
        <taxon>Actinopterygii</taxon>
        <taxon>Neopterygii</taxon>
        <taxon>Teleostei</taxon>
        <taxon>Neoteleostei</taxon>
        <taxon>Acanthomorphata</taxon>
        <taxon>Ovalentaria</taxon>
        <taxon>Cichlomorphae</taxon>
        <taxon>Cichliformes</taxon>
        <taxon>Cichlidae</taxon>
        <taxon>African cichlids</taxon>
        <taxon>Pseudocrenilabrinae</taxon>
        <taxon>Oreochromini</taxon>
        <taxon>Oreochromis</taxon>
    </lineage>
</organism>
<feature type="domain" description="Peptidase S1" evidence="8">
    <location>
        <begin position="28"/>
        <end position="259"/>
    </location>
</feature>
<dbReference type="GO" id="GO:0004252">
    <property type="term" value="F:serine-type endopeptidase activity"/>
    <property type="evidence" value="ECO:0007669"/>
    <property type="project" value="InterPro"/>
</dbReference>
<evidence type="ECO:0000313" key="10">
    <source>
        <dbReference type="Proteomes" id="UP000005207"/>
    </source>
</evidence>
<dbReference type="Gene3D" id="2.40.10.10">
    <property type="entry name" value="Trypsin-like serine proteases"/>
    <property type="match status" value="1"/>
</dbReference>
<keyword evidence="6" id="KW-0325">Glycoprotein</keyword>
<evidence type="ECO:0000256" key="2">
    <source>
        <dbReference type="ARBA" id="ARBA00022729"/>
    </source>
</evidence>
<evidence type="ECO:0000313" key="9">
    <source>
        <dbReference type="Ensembl" id="ENSONIP00000075521.1"/>
    </source>
</evidence>
<evidence type="ECO:0000256" key="1">
    <source>
        <dbReference type="ARBA" id="ARBA00022670"/>
    </source>
</evidence>
<keyword evidence="3 7" id="KW-0378">Hydrolase</keyword>
<name>A0A669ERY3_ORENI</name>
<protein>
    <recommendedName>
        <fullName evidence="8">Peptidase S1 domain-containing protein</fullName>
    </recommendedName>
</protein>
<reference evidence="10" key="1">
    <citation type="submission" date="2012-01" db="EMBL/GenBank/DDBJ databases">
        <title>The Genome Sequence of Oreochromis niloticus (Nile Tilapia).</title>
        <authorList>
            <consortium name="Broad Institute Genome Assembly Team"/>
            <consortium name="Broad Institute Sequencing Platform"/>
            <person name="Di Palma F."/>
            <person name="Johnson J."/>
            <person name="Lander E.S."/>
            <person name="Lindblad-Toh K."/>
        </authorList>
    </citation>
    <scope>NUCLEOTIDE SEQUENCE [LARGE SCALE GENOMIC DNA]</scope>
</reference>
<dbReference type="InterPro" id="IPR018114">
    <property type="entry name" value="TRYPSIN_HIS"/>
</dbReference>
<evidence type="ECO:0000256" key="7">
    <source>
        <dbReference type="RuleBase" id="RU363034"/>
    </source>
</evidence>
<keyword evidence="1 7" id="KW-0645">Protease</keyword>
<keyword evidence="4 7" id="KW-0720">Serine protease</keyword>
<dbReference type="InterPro" id="IPR033116">
    <property type="entry name" value="TRYPSIN_SER"/>
</dbReference>
<dbReference type="Pfam" id="PF00089">
    <property type="entry name" value="Trypsin"/>
    <property type="match status" value="1"/>
</dbReference>
<dbReference type="PROSITE" id="PS50240">
    <property type="entry name" value="TRYPSIN_DOM"/>
    <property type="match status" value="1"/>
</dbReference>
<dbReference type="InterPro" id="IPR043504">
    <property type="entry name" value="Peptidase_S1_PA_chymotrypsin"/>
</dbReference>
<sequence length="325" mass="34912">WSPVGGVIRLLMKKYHQFCGQPKLNTRIVGGQVAPVGSWPWQVSLQRSGFHFCGGSLINSQWVLTAAHCFQTSTPTGLTVNLGLQSLQGSNPNAVSRTVTQIINHPNYNSGTNDNDICLLQLSSPVTFTSYISPVCLAASDSTFYSGVNSWVTGWGNIGMSLPSPQNLMEVEVPVVGNRQCNCNYGVGRITDNMICAGLSAGGKDSCQGDSGGPMVSKQNGRWIQAGVVSFGEGCAEPNLPGVYARVSQYQTWINSQISSNQPDFFVFASGFFLSCSLWTSSEEFSHFRGNLACVSGLVAVDGKPAEKWKSRVWWDAGSLGLCAE</sequence>
<evidence type="ECO:0000259" key="8">
    <source>
        <dbReference type="PROSITE" id="PS50240"/>
    </source>
</evidence>
<dbReference type="PANTHER" id="PTHR24253:SF144">
    <property type="entry name" value="CHYMOTRYPSIN-LIKE PROTEASE CTRL-1-RELATED"/>
    <property type="match status" value="1"/>
</dbReference>
<keyword evidence="2" id="KW-0732">Signal</keyword>
<evidence type="ECO:0000256" key="3">
    <source>
        <dbReference type="ARBA" id="ARBA00022801"/>
    </source>
</evidence>
<dbReference type="InterPro" id="IPR001254">
    <property type="entry name" value="Trypsin_dom"/>
</dbReference>
<accession>A0A669ERY3</accession>
<dbReference type="PANTHER" id="PTHR24253">
    <property type="entry name" value="TRANSMEMBRANE PROTEASE SERINE"/>
    <property type="match status" value="1"/>
</dbReference>
<dbReference type="InterPro" id="IPR001314">
    <property type="entry name" value="Peptidase_S1A"/>
</dbReference>
<dbReference type="Ensembl" id="ENSONIT00000082298.1">
    <property type="protein sequence ID" value="ENSONIP00000075521.1"/>
    <property type="gene ID" value="ENSONIG00000009435.2"/>
</dbReference>
<dbReference type="FunFam" id="2.40.10.10:FF:000057">
    <property type="entry name" value="Zgc:100868"/>
    <property type="match status" value="1"/>
</dbReference>
<keyword evidence="5" id="KW-1015">Disulfide bond</keyword>
<dbReference type="GO" id="GO:0006508">
    <property type="term" value="P:proteolysis"/>
    <property type="evidence" value="ECO:0007669"/>
    <property type="project" value="UniProtKB-KW"/>
</dbReference>
<dbReference type="Proteomes" id="UP000005207">
    <property type="component" value="Linkage group LG4"/>
</dbReference>
<dbReference type="PRINTS" id="PR00722">
    <property type="entry name" value="CHYMOTRYPSIN"/>
</dbReference>
<dbReference type="PROSITE" id="PS00135">
    <property type="entry name" value="TRYPSIN_SER"/>
    <property type="match status" value="1"/>
</dbReference>
<evidence type="ECO:0000256" key="6">
    <source>
        <dbReference type="ARBA" id="ARBA00023180"/>
    </source>
</evidence>
<dbReference type="InterPro" id="IPR009003">
    <property type="entry name" value="Peptidase_S1_PA"/>
</dbReference>
<proteinExistence type="predicted"/>
<dbReference type="CDD" id="cd00190">
    <property type="entry name" value="Tryp_SPc"/>
    <property type="match status" value="1"/>
</dbReference>
<dbReference type="AlphaFoldDB" id="A0A669ERY3"/>
<reference evidence="9" key="3">
    <citation type="submission" date="2025-09" db="UniProtKB">
        <authorList>
            <consortium name="Ensembl"/>
        </authorList>
    </citation>
    <scope>IDENTIFICATION</scope>
</reference>